<keyword evidence="4" id="KW-0560">Oxidoreductase</keyword>
<accession>A0A9W4MI15</accession>
<evidence type="ECO:0000256" key="2">
    <source>
        <dbReference type="ARBA" id="ARBA00011245"/>
    </source>
</evidence>
<keyword evidence="14" id="KW-0946">Virion</keyword>
<dbReference type="InterPro" id="IPR011707">
    <property type="entry name" value="Cu-oxidase-like_N"/>
</dbReference>
<dbReference type="Pfam" id="PF07731">
    <property type="entry name" value="Cu-oxidase_2"/>
    <property type="match status" value="1"/>
</dbReference>
<protein>
    <recommendedName>
        <fullName evidence="6">Multicopper oxidase CueO</fullName>
        <ecNumber evidence="5">1.16.3.4</ecNumber>
    </recommendedName>
    <alternativeName>
        <fullName evidence="7">Copper efflux oxidase</fullName>
    </alternativeName>
    <alternativeName>
        <fullName evidence="8">Cuprous oxidase</fullName>
    </alternativeName>
</protein>
<evidence type="ECO:0000313" key="14">
    <source>
        <dbReference type="EMBL" id="CAG7645880.1"/>
    </source>
</evidence>
<dbReference type="PROSITE" id="PS00080">
    <property type="entry name" value="MULTICOPPER_OXIDASE2"/>
    <property type="match status" value="1"/>
</dbReference>
<keyword evidence="3" id="KW-0479">Metal-binding</keyword>
<evidence type="ECO:0000256" key="4">
    <source>
        <dbReference type="ARBA" id="ARBA00023002"/>
    </source>
</evidence>
<reference evidence="14" key="1">
    <citation type="submission" date="2021-06" db="EMBL/GenBank/DDBJ databases">
        <authorList>
            <person name="Arsene-Ploetze F."/>
        </authorList>
    </citation>
    <scope>NUCLEOTIDE SEQUENCE</scope>
    <source>
        <strain evidence="14">SBRY1</strain>
    </source>
</reference>
<evidence type="ECO:0000256" key="5">
    <source>
        <dbReference type="ARBA" id="ARBA00038978"/>
    </source>
</evidence>
<keyword evidence="14" id="KW-0167">Capsid protein</keyword>
<dbReference type="InterPro" id="IPR011706">
    <property type="entry name" value="Cu-oxidase_C"/>
</dbReference>
<dbReference type="SUPFAM" id="SSF49503">
    <property type="entry name" value="Cupredoxins"/>
    <property type="match status" value="3"/>
</dbReference>
<dbReference type="InterPro" id="IPR006311">
    <property type="entry name" value="TAT_signal"/>
</dbReference>
<feature type="domain" description="Plastocyanin-like" evidence="12">
    <location>
        <begin position="388"/>
        <end position="499"/>
    </location>
</feature>
<comment type="subunit">
    <text evidence="2">Monomer.</text>
</comment>
<evidence type="ECO:0000313" key="15">
    <source>
        <dbReference type="Proteomes" id="UP001153328"/>
    </source>
</evidence>
<dbReference type="InterPro" id="IPR008972">
    <property type="entry name" value="Cupredoxin"/>
</dbReference>
<evidence type="ECO:0000259" key="13">
    <source>
        <dbReference type="Pfam" id="PF07732"/>
    </source>
</evidence>
<feature type="signal peptide" evidence="10">
    <location>
        <begin position="1"/>
        <end position="36"/>
    </location>
</feature>
<evidence type="ECO:0000256" key="1">
    <source>
        <dbReference type="ARBA" id="ARBA00010609"/>
    </source>
</evidence>
<comment type="similarity">
    <text evidence="1">Belongs to the multicopper oxidase family.</text>
</comment>
<organism evidence="14 15">
    <name type="scientific">Actinacidiphila bryophytorum</name>
    <dbReference type="NCBI Taxonomy" id="1436133"/>
    <lineage>
        <taxon>Bacteria</taxon>
        <taxon>Bacillati</taxon>
        <taxon>Actinomycetota</taxon>
        <taxon>Actinomycetes</taxon>
        <taxon>Kitasatosporales</taxon>
        <taxon>Streptomycetaceae</taxon>
        <taxon>Actinacidiphila</taxon>
    </lineage>
</organism>
<evidence type="ECO:0000256" key="9">
    <source>
        <dbReference type="ARBA" id="ARBA00048092"/>
    </source>
</evidence>
<dbReference type="AlphaFoldDB" id="A0A9W4MI15"/>
<dbReference type="GO" id="GO:0005507">
    <property type="term" value="F:copper ion binding"/>
    <property type="evidence" value="ECO:0007669"/>
    <property type="project" value="InterPro"/>
</dbReference>
<evidence type="ECO:0000256" key="8">
    <source>
        <dbReference type="ARBA" id="ARBA00043090"/>
    </source>
</evidence>
<dbReference type="Pfam" id="PF07732">
    <property type="entry name" value="Cu-oxidase_3"/>
    <property type="match status" value="1"/>
</dbReference>
<dbReference type="GO" id="GO:0051301">
    <property type="term" value="P:cell division"/>
    <property type="evidence" value="ECO:0007669"/>
    <property type="project" value="UniProtKB-KW"/>
</dbReference>
<feature type="domain" description="Plastocyanin-like" evidence="13">
    <location>
        <begin position="98"/>
        <end position="201"/>
    </location>
</feature>
<dbReference type="Proteomes" id="UP001153328">
    <property type="component" value="Unassembled WGS sequence"/>
</dbReference>
<keyword evidence="15" id="KW-1185">Reference proteome</keyword>
<dbReference type="CDD" id="cd13890">
    <property type="entry name" value="CuRO_3_CueO_FtsP"/>
    <property type="match status" value="1"/>
</dbReference>
<dbReference type="Pfam" id="PF00394">
    <property type="entry name" value="Cu-oxidase"/>
    <property type="match status" value="1"/>
</dbReference>
<dbReference type="EMBL" id="CAJVAX010000018">
    <property type="protein sequence ID" value="CAG7645880.1"/>
    <property type="molecule type" value="Genomic_DNA"/>
</dbReference>
<dbReference type="InterPro" id="IPR002355">
    <property type="entry name" value="Cu_oxidase_Cu_BS"/>
</dbReference>
<keyword evidence="10" id="KW-0732">Signal</keyword>
<evidence type="ECO:0000256" key="10">
    <source>
        <dbReference type="SAM" id="SignalP"/>
    </source>
</evidence>
<dbReference type="PANTHER" id="PTHR48267">
    <property type="entry name" value="CUPREDOXIN SUPERFAMILY PROTEIN"/>
    <property type="match status" value="1"/>
</dbReference>
<feature type="domain" description="Plastocyanin-like" evidence="11">
    <location>
        <begin position="257"/>
        <end position="318"/>
    </location>
</feature>
<dbReference type="Gene3D" id="2.60.40.420">
    <property type="entry name" value="Cupredoxins - blue copper proteins"/>
    <property type="match status" value="3"/>
</dbReference>
<evidence type="ECO:0000259" key="11">
    <source>
        <dbReference type="Pfam" id="PF00394"/>
    </source>
</evidence>
<keyword evidence="14" id="KW-0132">Cell division</keyword>
<gene>
    <name evidence="14" type="ORF">SBRY_40265</name>
</gene>
<dbReference type="EC" id="1.16.3.4" evidence="5"/>
<evidence type="ECO:0000259" key="12">
    <source>
        <dbReference type="Pfam" id="PF07731"/>
    </source>
</evidence>
<dbReference type="GO" id="GO:0016491">
    <property type="term" value="F:oxidoreductase activity"/>
    <property type="evidence" value="ECO:0007669"/>
    <property type="project" value="UniProtKB-KW"/>
</dbReference>
<dbReference type="InterPro" id="IPR001117">
    <property type="entry name" value="Cu-oxidase_2nd"/>
</dbReference>
<dbReference type="PANTHER" id="PTHR48267:SF1">
    <property type="entry name" value="BILIRUBIN OXIDASE"/>
    <property type="match status" value="1"/>
</dbReference>
<name>A0A9W4MI15_9ACTN</name>
<dbReference type="InterPro" id="IPR045087">
    <property type="entry name" value="Cu-oxidase_fam"/>
</dbReference>
<comment type="catalytic activity">
    <reaction evidence="9">
        <text>4 Cu(+) + O2 + 4 H(+) = 4 Cu(2+) + 2 H2O</text>
        <dbReference type="Rhea" id="RHEA:30083"/>
        <dbReference type="ChEBI" id="CHEBI:15377"/>
        <dbReference type="ChEBI" id="CHEBI:15378"/>
        <dbReference type="ChEBI" id="CHEBI:15379"/>
        <dbReference type="ChEBI" id="CHEBI:29036"/>
        <dbReference type="ChEBI" id="CHEBI:49552"/>
        <dbReference type="EC" id="1.16.3.4"/>
    </reaction>
    <physiologicalReaction direction="left-to-right" evidence="9">
        <dbReference type="Rhea" id="RHEA:30084"/>
    </physiologicalReaction>
</comment>
<evidence type="ECO:0000256" key="7">
    <source>
        <dbReference type="ARBA" id="ARBA00042896"/>
    </source>
</evidence>
<evidence type="ECO:0000256" key="6">
    <source>
        <dbReference type="ARBA" id="ARBA00041027"/>
    </source>
</evidence>
<feature type="chain" id="PRO_5040865350" description="Multicopper oxidase CueO" evidence="10">
    <location>
        <begin position="37"/>
        <end position="500"/>
    </location>
</feature>
<comment type="caution">
    <text evidence="14">The sequence shown here is derived from an EMBL/GenBank/DDBJ whole genome shotgun (WGS) entry which is preliminary data.</text>
</comment>
<keyword evidence="14" id="KW-0131">Cell cycle</keyword>
<dbReference type="PROSITE" id="PS51318">
    <property type="entry name" value="TAT"/>
    <property type="match status" value="1"/>
</dbReference>
<proteinExistence type="inferred from homology"/>
<sequence length="500" mass="54950">MIKRRSLLLGGAVAATGAASATGAGVLLLSASPSSAAAPAPTTSGATTATGIDPGSIAKYVLKMPVLPHQRPRRVSFTTDYYRMTMAEAYKEVIPGFQTKVNTFNGSFPGPVIDAWSGRRVVIEQTNKLDVPTSVHLHGAHVPSSSDGGPMDLIAPGGGTKTYTYPNEQTHANLWFHDHAHHIESETVYRGLTGTYILRDQVEARLGLPSGKYDIPISVRDARFDADGQLHFEMDDFFNRQVVLANGKAWPYFEVAARKYRFRIYNTANLRSFQFALGDGSPFTLIGTDGGLLAEPYVTTSVLLSPGERADIVVDFSRYPVGTELELRNVITQAPGTPPDVNQVLQFRVTRTERDHSVVPAKLRTLPALRPATVERSFSLLMDESSQEPAWAYINGKEYDPDRIDTTIDYGTTEIWTVTNDNKIAPHNFHIHLVMFRVLERGGVPVTEGAETGLKDTVFLRAGETVKLQATFTGYRGVYLYHCHLFDHASMGMMAQMQVV</sequence>
<evidence type="ECO:0000256" key="3">
    <source>
        <dbReference type="ARBA" id="ARBA00022723"/>
    </source>
</evidence>